<dbReference type="Pfam" id="PF10035">
    <property type="entry name" value="DUF2179"/>
    <property type="match status" value="1"/>
</dbReference>
<keyword evidence="9" id="KW-1185">Reference proteome</keyword>
<feature type="transmembrane region" description="Helical" evidence="6">
    <location>
        <begin position="428"/>
        <end position="450"/>
    </location>
</feature>
<dbReference type="InterPro" id="IPR019264">
    <property type="entry name" value="DUF2179"/>
</dbReference>
<dbReference type="RefSeq" id="WP_140914866.1">
    <property type="nucleotide sequence ID" value="NZ_VHHP01000004.1"/>
</dbReference>
<keyword evidence="5 6" id="KW-0472">Membrane</keyword>
<evidence type="ECO:0000256" key="3">
    <source>
        <dbReference type="ARBA" id="ARBA00022692"/>
    </source>
</evidence>
<evidence type="ECO:0000259" key="7">
    <source>
        <dbReference type="Pfam" id="PF10035"/>
    </source>
</evidence>
<feature type="domain" description="DUF2179" evidence="7">
    <location>
        <begin position="480"/>
        <end position="533"/>
    </location>
</feature>
<dbReference type="Pfam" id="PF02588">
    <property type="entry name" value="YitT_membrane"/>
    <property type="match status" value="1"/>
</dbReference>
<protein>
    <submittedName>
        <fullName evidence="8">DUF2179 domain-containing protein</fullName>
    </submittedName>
</protein>
<reference evidence="8" key="1">
    <citation type="submission" date="2019-06" db="EMBL/GenBank/DDBJ databases">
        <title>Mycoplasma neophronis type strain whole genome sequence.</title>
        <authorList>
            <person name="Spergser J."/>
        </authorList>
    </citation>
    <scope>NUCLEOTIDE SEQUENCE [LARGE SCALE GENOMIC DNA]</scope>
    <source>
        <strain evidence="8">DSM 24097</strain>
    </source>
</reference>
<evidence type="ECO:0000256" key="1">
    <source>
        <dbReference type="ARBA" id="ARBA00004651"/>
    </source>
</evidence>
<comment type="subcellular location">
    <subcellularLocation>
        <location evidence="1">Cell membrane</location>
        <topology evidence="1">Multi-pass membrane protein</topology>
    </subcellularLocation>
</comment>
<keyword evidence="3 6" id="KW-0812">Transmembrane</keyword>
<keyword evidence="4 6" id="KW-1133">Transmembrane helix</keyword>
<evidence type="ECO:0000313" key="9">
    <source>
        <dbReference type="Proteomes" id="UP000316851"/>
    </source>
</evidence>
<dbReference type="InterPro" id="IPR051461">
    <property type="entry name" value="UPF0750_membrane"/>
</dbReference>
<feature type="transmembrane region" description="Helical" evidence="6">
    <location>
        <begin position="345"/>
        <end position="366"/>
    </location>
</feature>
<dbReference type="InterPro" id="IPR003740">
    <property type="entry name" value="YitT"/>
</dbReference>
<sequence length="541" mass="61020">MVSHPKYSEKNVLSKTRIDVKKHNKKPKKDDSNKVDINPYKVNFFNVFIKFPKKCVMVLISAILYNVAVVVFLTKAATIATGLSAVVQAITYPVLLLSPYFAYLYLLINLPLIIGFWKKNSRLFMILTTYWMIFQVILQSFFLIPEAKAAIHQISIYYINWSSNAKYSSLVPWDAYGQYGPALLNATSISVSQANYDVVKAAAQTLKPYIDANGANLSATFKNNIDMITASDSFNNLIKNNNITTPIIISMSDFLKASYLTGLFNKSEFINYLNFDWNISNPASWELPAKEYLENYTAADVAKLNYFQKILYDKNNHSMNLANLMKLDMEKIYANYGQGFSNPTWPIIVYTVIAGVMAGCASGLAWKNSASAAGSDVIVYYISRMKQKSVGKTSTYVSFFFCGVSILVIAVLEGIGLAQGKPLNVGALILRILSSIGYIFLYTAFIELIYPKYKKIKIEIHTKEPDKIISRFKEINYWHGFNIETVTGGFTNTTTIKIETYTLFLEFNQIKKEVLSVDPNAWITVLQVKNVVGKFDTSRID</sequence>
<evidence type="ECO:0000256" key="4">
    <source>
        <dbReference type="ARBA" id="ARBA00022989"/>
    </source>
</evidence>
<dbReference type="EMBL" id="VHHP01000004">
    <property type="protein sequence ID" value="TPR53901.1"/>
    <property type="molecule type" value="Genomic_DNA"/>
</dbReference>
<dbReference type="PANTHER" id="PTHR33545">
    <property type="entry name" value="UPF0750 MEMBRANE PROTEIN YITT-RELATED"/>
    <property type="match status" value="1"/>
</dbReference>
<name>A0ABY2Z0D6_9BACT</name>
<dbReference type="Proteomes" id="UP000316851">
    <property type="component" value="Unassembled WGS sequence"/>
</dbReference>
<feature type="transmembrane region" description="Helical" evidence="6">
    <location>
        <begin position="100"/>
        <end position="117"/>
    </location>
</feature>
<organism evidence="8 9">
    <name type="scientific">Metamycoplasma neophronis</name>
    <dbReference type="NCBI Taxonomy" id="872983"/>
    <lineage>
        <taxon>Bacteria</taxon>
        <taxon>Bacillati</taxon>
        <taxon>Mycoplasmatota</taxon>
        <taxon>Mycoplasmoidales</taxon>
        <taxon>Metamycoplasmataceae</taxon>
        <taxon>Metamycoplasma</taxon>
    </lineage>
</organism>
<evidence type="ECO:0000256" key="2">
    <source>
        <dbReference type="ARBA" id="ARBA00022475"/>
    </source>
</evidence>
<evidence type="ECO:0000256" key="5">
    <source>
        <dbReference type="ARBA" id="ARBA00023136"/>
    </source>
</evidence>
<feature type="transmembrane region" description="Helical" evidence="6">
    <location>
        <begin position="124"/>
        <end position="144"/>
    </location>
</feature>
<gene>
    <name evidence="8" type="ORF">FJR74_01935</name>
</gene>
<feature type="transmembrane region" description="Helical" evidence="6">
    <location>
        <begin position="56"/>
        <end position="80"/>
    </location>
</feature>
<evidence type="ECO:0000313" key="8">
    <source>
        <dbReference type="EMBL" id="TPR53901.1"/>
    </source>
</evidence>
<accession>A0ABY2Z0D6</accession>
<evidence type="ECO:0000256" key="6">
    <source>
        <dbReference type="SAM" id="Phobius"/>
    </source>
</evidence>
<proteinExistence type="predicted"/>
<dbReference type="PANTHER" id="PTHR33545:SF5">
    <property type="entry name" value="UPF0750 MEMBRANE PROTEIN YITT"/>
    <property type="match status" value="1"/>
</dbReference>
<feature type="transmembrane region" description="Helical" evidence="6">
    <location>
        <begin position="394"/>
        <end position="416"/>
    </location>
</feature>
<comment type="caution">
    <text evidence="8">The sequence shown here is derived from an EMBL/GenBank/DDBJ whole genome shotgun (WGS) entry which is preliminary data.</text>
</comment>
<keyword evidence="2" id="KW-1003">Cell membrane</keyword>